<dbReference type="InterPro" id="IPR008333">
    <property type="entry name" value="Cbr1-like_FAD-bd_dom"/>
</dbReference>
<dbReference type="Pfam" id="PF00970">
    <property type="entry name" value="FAD_binding_6"/>
    <property type="match status" value="1"/>
</dbReference>
<gene>
    <name evidence="14" type="ORF">EDC91_10484</name>
</gene>
<keyword evidence="4" id="KW-0479">Metal-binding</keyword>
<dbReference type="Gene3D" id="3.10.20.30">
    <property type="match status" value="1"/>
</dbReference>
<evidence type="ECO:0000313" key="14">
    <source>
        <dbReference type="EMBL" id="TCN87952.1"/>
    </source>
</evidence>
<sequence>MTISAQALNAATAHFMAKDWQAEPLRLICTARWMETPDVVSFRFRAAEPLKFRFKPGQFITFQLEIGGEILHRSYTISSSPSRPHSLMVTIKRVSGGKVSNYLLDNLQPGHSLLAMGPFGEFNLIDIPAARYLFLSAGCGITPMYSMSRYLTDTLGPEADICFIHSAKTLEDVIYRDSLQAMANHHNGFALGLLLQHEAPSRLLAAVRCYQGYLDESVLSQLAPDFYERTVYVCGPERFMVACKKLFESLGFDMDHYHQESFGMVMPTHPNNTATNAFYSLRVAEQSTQLRTEQTLLEGIEAMKLPIIAACRSGVCGACKCRVAEGEVTSSSQQTLTAEEIAAGMVLACSSRPLSDVKLVL</sequence>
<comment type="similarity">
    <text evidence="11">In the N-terminal section; belongs to the FAD-binding oxidoreductase type 6 family.</text>
</comment>
<evidence type="ECO:0000256" key="11">
    <source>
        <dbReference type="ARBA" id="ARBA00061434"/>
    </source>
</evidence>
<feature type="domain" description="FAD-binding FR-type" evidence="13">
    <location>
        <begin position="22"/>
        <end position="125"/>
    </location>
</feature>
<keyword evidence="9" id="KW-0830">Ubiquinone</keyword>
<keyword evidence="6" id="KW-0560">Oxidoreductase</keyword>
<dbReference type="GO" id="GO:0051537">
    <property type="term" value="F:2 iron, 2 sulfur cluster binding"/>
    <property type="evidence" value="ECO:0007669"/>
    <property type="project" value="UniProtKB-KW"/>
</dbReference>
<dbReference type="PANTHER" id="PTHR47354">
    <property type="entry name" value="NADH OXIDOREDUCTASE HCR"/>
    <property type="match status" value="1"/>
</dbReference>
<keyword evidence="5" id="KW-0274">FAD</keyword>
<dbReference type="InterPro" id="IPR050415">
    <property type="entry name" value="MRET"/>
</dbReference>
<accession>A0A4R2FI33</accession>
<dbReference type="CDD" id="cd06215">
    <property type="entry name" value="FNR_iron_sulfur_binding_1"/>
    <property type="match status" value="1"/>
</dbReference>
<dbReference type="Gene3D" id="3.40.50.80">
    <property type="entry name" value="Nucleotide-binding domain of ferredoxin-NADP reductase (FNR) module"/>
    <property type="match status" value="1"/>
</dbReference>
<dbReference type="InterPro" id="IPR017927">
    <property type="entry name" value="FAD-bd_FR_type"/>
</dbReference>
<comment type="caution">
    <text evidence="14">The sequence shown here is derived from an EMBL/GenBank/DDBJ whole genome shotgun (WGS) entry which is preliminary data.</text>
</comment>
<dbReference type="PRINTS" id="PR00406">
    <property type="entry name" value="CYTB5RDTASE"/>
</dbReference>
<dbReference type="PRINTS" id="PR00371">
    <property type="entry name" value="FPNCR"/>
</dbReference>
<dbReference type="RefSeq" id="WP_133038063.1">
    <property type="nucleotide sequence ID" value="NZ_SLWF01000004.1"/>
</dbReference>
<dbReference type="SUPFAM" id="SSF63380">
    <property type="entry name" value="Riboflavin synthase domain-like"/>
    <property type="match status" value="1"/>
</dbReference>
<dbReference type="OrthoDB" id="581532at2"/>
<dbReference type="CDD" id="cd00207">
    <property type="entry name" value="fer2"/>
    <property type="match status" value="1"/>
</dbReference>
<dbReference type="SUPFAM" id="SSF54292">
    <property type="entry name" value="2Fe-2S ferredoxin-like"/>
    <property type="match status" value="1"/>
</dbReference>
<proteinExistence type="inferred from homology"/>
<evidence type="ECO:0000256" key="9">
    <source>
        <dbReference type="ARBA" id="ARBA00023075"/>
    </source>
</evidence>
<keyword evidence="7" id="KW-0408">Iron</keyword>
<dbReference type="InterPro" id="IPR017938">
    <property type="entry name" value="Riboflavin_synthase-like_b-brl"/>
</dbReference>
<dbReference type="SUPFAM" id="SSF52343">
    <property type="entry name" value="Ferredoxin reductase-like, C-terminal NADP-linked domain"/>
    <property type="match status" value="1"/>
</dbReference>
<comment type="cofactor">
    <cofactor evidence="1">
        <name>FAD</name>
        <dbReference type="ChEBI" id="CHEBI:57692"/>
    </cofactor>
</comment>
<dbReference type="AlphaFoldDB" id="A0A4R2FI33"/>
<evidence type="ECO:0000256" key="3">
    <source>
        <dbReference type="ARBA" id="ARBA00022714"/>
    </source>
</evidence>
<dbReference type="InterPro" id="IPR001433">
    <property type="entry name" value="OxRdtase_FAD/NAD-bd"/>
</dbReference>
<keyword evidence="2" id="KW-0285">Flavoprotein</keyword>
<evidence type="ECO:0000259" key="13">
    <source>
        <dbReference type="PROSITE" id="PS51384"/>
    </source>
</evidence>
<dbReference type="InterPro" id="IPR039261">
    <property type="entry name" value="FNR_nucleotide-bd"/>
</dbReference>
<dbReference type="PROSITE" id="PS51085">
    <property type="entry name" value="2FE2S_FER_2"/>
    <property type="match status" value="1"/>
</dbReference>
<keyword evidence="3" id="KW-0001">2Fe-2S</keyword>
<dbReference type="InterPro" id="IPR001041">
    <property type="entry name" value="2Fe-2S_ferredoxin-type"/>
</dbReference>
<dbReference type="InterPro" id="IPR001709">
    <property type="entry name" value="Flavoprot_Pyr_Nucl_cyt_Rdtase"/>
</dbReference>
<dbReference type="InterPro" id="IPR036010">
    <property type="entry name" value="2Fe-2S_ferredoxin-like_sf"/>
</dbReference>
<dbReference type="InterPro" id="IPR012675">
    <property type="entry name" value="Beta-grasp_dom_sf"/>
</dbReference>
<evidence type="ECO:0000256" key="7">
    <source>
        <dbReference type="ARBA" id="ARBA00023004"/>
    </source>
</evidence>
<dbReference type="Proteomes" id="UP000294832">
    <property type="component" value="Unassembled WGS sequence"/>
</dbReference>
<evidence type="ECO:0000256" key="10">
    <source>
        <dbReference type="ARBA" id="ARBA00034078"/>
    </source>
</evidence>
<evidence type="ECO:0000256" key="2">
    <source>
        <dbReference type="ARBA" id="ARBA00022630"/>
    </source>
</evidence>
<evidence type="ECO:0000256" key="8">
    <source>
        <dbReference type="ARBA" id="ARBA00023014"/>
    </source>
</evidence>
<feature type="domain" description="2Fe-2S ferredoxin-type" evidence="12">
    <location>
        <begin position="279"/>
        <end position="361"/>
    </location>
</feature>
<evidence type="ECO:0000256" key="5">
    <source>
        <dbReference type="ARBA" id="ARBA00022827"/>
    </source>
</evidence>
<dbReference type="GO" id="GO:0016491">
    <property type="term" value="F:oxidoreductase activity"/>
    <property type="evidence" value="ECO:0007669"/>
    <property type="project" value="UniProtKB-KW"/>
</dbReference>
<dbReference type="PANTHER" id="PTHR47354:SF6">
    <property type="entry name" value="NADH OXIDOREDUCTASE HCR"/>
    <property type="match status" value="1"/>
</dbReference>
<dbReference type="InterPro" id="IPR006058">
    <property type="entry name" value="2Fe2S_fd_BS"/>
</dbReference>
<dbReference type="Pfam" id="PF00175">
    <property type="entry name" value="NAD_binding_1"/>
    <property type="match status" value="1"/>
</dbReference>
<dbReference type="PROSITE" id="PS51384">
    <property type="entry name" value="FAD_FR"/>
    <property type="match status" value="1"/>
</dbReference>
<evidence type="ECO:0000256" key="6">
    <source>
        <dbReference type="ARBA" id="ARBA00023002"/>
    </source>
</evidence>
<keyword evidence="8" id="KW-0411">Iron-sulfur</keyword>
<keyword evidence="15" id="KW-1185">Reference proteome</keyword>
<evidence type="ECO:0000256" key="4">
    <source>
        <dbReference type="ARBA" id="ARBA00022723"/>
    </source>
</evidence>
<dbReference type="GO" id="GO:0046872">
    <property type="term" value="F:metal ion binding"/>
    <property type="evidence" value="ECO:0007669"/>
    <property type="project" value="UniProtKB-KW"/>
</dbReference>
<dbReference type="PROSITE" id="PS00197">
    <property type="entry name" value="2FE2S_FER_1"/>
    <property type="match status" value="1"/>
</dbReference>
<name>A0A4R2FI33_9GAMM</name>
<reference evidence="14 15" key="1">
    <citation type="submission" date="2019-03" db="EMBL/GenBank/DDBJ databases">
        <title>Freshwater and sediment microbial communities from various areas in North America, analyzing microbe dynamics in response to fracking.</title>
        <authorList>
            <person name="Lamendella R."/>
        </authorList>
    </citation>
    <scope>NUCLEOTIDE SEQUENCE [LARGE SCALE GENOMIC DNA]</scope>
    <source>
        <strain evidence="14 15">74A</strain>
    </source>
</reference>
<dbReference type="Pfam" id="PF00111">
    <property type="entry name" value="Fer2"/>
    <property type="match status" value="1"/>
</dbReference>
<dbReference type="Gene3D" id="2.40.30.10">
    <property type="entry name" value="Translation factors"/>
    <property type="match status" value="1"/>
</dbReference>
<dbReference type="EMBL" id="SLWF01000004">
    <property type="protein sequence ID" value="TCN87952.1"/>
    <property type="molecule type" value="Genomic_DNA"/>
</dbReference>
<evidence type="ECO:0000313" key="15">
    <source>
        <dbReference type="Proteomes" id="UP000294832"/>
    </source>
</evidence>
<organism evidence="14 15">
    <name type="scientific">Shewanella fodinae</name>
    <dbReference type="NCBI Taxonomy" id="552357"/>
    <lineage>
        <taxon>Bacteria</taxon>
        <taxon>Pseudomonadati</taxon>
        <taxon>Pseudomonadota</taxon>
        <taxon>Gammaproteobacteria</taxon>
        <taxon>Alteromonadales</taxon>
        <taxon>Shewanellaceae</taxon>
        <taxon>Shewanella</taxon>
    </lineage>
</organism>
<evidence type="ECO:0000256" key="1">
    <source>
        <dbReference type="ARBA" id="ARBA00001974"/>
    </source>
</evidence>
<comment type="cofactor">
    <cofactor evidence="10">
        <name>[2Fe-2S] cluster</name>
        <dbReference type="ChEBI" id="CHEBI:190135"/>
    </cofactor>
</comment>
<evidence type="ECO:0000259" key="12">
    <source>
        <dbReference type="PROSITE" id="PS51085"/>
    </source>
</evidence>
<protein>
    <submittedName>
        <fullName evidence="14">NADH oxidoreductase Hcr</fullName>
    </submittedName>
</protein>